<dbReference type="GO" id="GO:0052655">
    <property type="term" value="F:L-valine-2-oxoglutarate transaminase activity"/>
    <property type="evidence" value="ECO:0007669"/>
    <property type="project" value="RHEA"/>
</dbReference>
<evidence type="ECO:0000256" key="4">
    <source>
        <dbReference type="ARBA" id="ARBA00004931"/>
    </source>
</evidence>
<comment type="pathway">
    <text evidence="5 17">Amino-acid biosynthesis; L-leucine biosynthesis; L-leucine from 3-methyl-2-oxobutanoate: step 4/4.</text>
</comment>
<dbReference type="GO" id="GO:0009098">
    <property type="term" value="P:L-leucine biosynthetic process"/>
    <property type="evidence" value="ECO:0007669"/>
    <property type="project" value="UniProtKB-UniPathway"/>
</dbReference>
<keyword evidence="11 17" id="KW-0100">Branched-chain amino acid biosynthesis</keyword>
<dbReference type="SUPFAM" id="SSF56752">
    <property type="entry name" value="D-aminoacid aminotransferase-like PLP-dependent enzymes"/>
    <property type="match status" value="1"/>
</dbReference>
<accession>F1C7R2</accession>
<dbReference type="UniPathway" id="UPA00047">
    <property type="reaction ID" value="UER00058"/>
</dbReference>
<organism evidence="18">
    <name type="scientific">Salinispora pacifica</name>
    <dbReference type="NCBI Taxonomy" id="351187"/>
    <lineage>
        <taxon>Bacteria</taxon>
        <taxon>Bacillati</taxon>
        <taxon>Actinomycetota</taxon>
        <taxon>Actinomycetes</taxon>
        <taxon>Micromonosporales</taxon>
        <taxon>Micromonosporaceae</taxon>
        <taxon>Salinispora</taxon>
    </lineage>
</organism>
<comment type="function">
    <text evidence="2 17">Acts on leucine, isoleucine and valine.</text>
</comment>
<dbReference type="UniPathway" id="UPA00048">
    <property type="reaction ID" value="UER00073"/>
</dbReference>
<dbReference type="CDD" id="cd00449">
    <property type="entry name" value="PLPDE_IV"/>
    <property type="match status" value="1"/>
</dbReference>
<evidence type="ECO:0000256" key="15">
    <source>
        <dbReference type="RuleBase" id="RU004106"/>
    </source>
</evidence>
<comment type="catalytic activity">
    <reaction evidence="12 17">
        <text>L-valine + 2-oxoglutarate = 3-methyl-2-oxobutanoate + L-glutamate</text>
        <dbReference type="Rhea" id="RHEA:24813"/>
        <dbReference type="ChEBI" id="CHEBI:11851"/>
        <dbReference type="ChEBI" id="CHEBI:16810"/>
        <dbReference type="ChEBI" id="CHEBI:29985"/>
        <dbReference type="ChEBI" id="CHEBI:57762"/>
        <dbReference type="EC" id="2.6.1.42"/>
    </reaction>
</comment>
<dbReference type="FunFam" id="3.20.10.10:FF:000002">
    <property type="entry name" value="D-alanine aminotransferase"/>
    <property type="match status" value="1"/>
</dbReference>
<dbReference type="InterPro" id="IPR001544">
    <property type="entry name" value="Aminotrans_IV"/>
</dbReference>
<evidence type="ECO:0000256" key="3">
    <source>
        <dbReference type="ARBA" id="ARBA00004824"/>
    </source>
</evidence>
<evidence type="ECO:0000256" key="12">
    <source>
        <dbReference type="ARBA" id="ARBA00048212"/>
    </source>
</evidence>
<dbReference type="PROSITE" id="PS00770">
    <property type="entry name" value="AA_TRANSFER_CLASS_4"/>
    <property type="match status" value="1"/>
</dbReference>
<proteinExistence type="inferred from homology"/>
<evidence type="ECO:0000256" key="14">
    <source>
        <dbReference type="ARBA" id="ARBA00049229"/>
    </source>
</evidence>
<comment type="catalytic activity">
    <reaction evidence="14 17">
        <text>L-leucine + 2-oxoglutarate = 4-methyl-2-oxopentanoate + L-glutamate</text>
        <dbReference type="Rhea" id="RHEA:18321"/>
        <dbReference type="ChEBI" id="CHEBI:16810"/>
        <dbReference type="ChEBI" id="CHEBI:17865"/>
        <dbReference type="ChEBI" id="CHEBI:29985"/>
        <dbReference type="ChEBI" id="CHEBI:57427"/>
        <dbReference type="EC" id="2.6.1.42"/>
    </reaction>
</comment>
<keyword evidence="8 17" id="KW-0028">Amino-acid biosynthesis</keyword>
<dbReference type="AlphaFoldDB" id="F1C7R2"/>
<dbReference type="Pfam" id="PF01063">
    <property type="entry name" value="Aminotran_4"/>
    <property type="match status" value="1"/>
</dbReference>
<evidence type="ECO:0000256" key="1">
    <source>
        <dbReference type="ARBA" id="ARBA00001933"/>
    </source>
</evidence>
<evidence type="ECO:0000256" key="2">
    <source>
        <dbReference type="ARBA" id="ARBA00003109"/>
    </source>
</evidence>
<sequence length="321" mass="34278">MMADREPAASPGLRPGRWAYDRGEFVPASDARLPLSTQALHYGIGVFEGIRAYRSAHGLFLFRAHDHYERMIRGCRMLRIPLPGKPSELVDLTVELLRRNAHSEDAYVRPVGYKLSLLPGMPPGVFLSGLSDAMSILTYSLPTQRLGAGVRCGISSWRRPPRDTLPAQAKITGGYVTGALASDEARAAGHDDAILLDRSGNVAEAITANVFIIRDGHLVTPPTTGDLLPGITRDTLLTLVREAGLPVTEQPVSPADLFSADEVFLCSTGKGVVPVLAISGRDIGTGAIGPVTTEVHALYEAVTTMPGGPHAGWLTSVMETP</sequence>
<dbReference type="GO" id="GO:0009097">
    <property type="term" value="P:isoleucine biosynthetic process"/>
    <property type="evidence" value="ECO:0007669"/>
    <property type="project" value="UniProtKB-UniPathway"/>
</dbReference>
<dbReference type="UniPathway" id="UPA00049">
    <property type="reaction ID" value="UER00062"/>
</dbReference>
<comment type="pathway">
    <text evidence="3 17">Amino-acid biosynthesis; L-isoleucine biosynthesis; L-isoleucine from 2-oxobutanoate: step 4/4.</text>
</comment>
<evidence type="ECO:0000256" key="5">
    <source>
        <dbReference type="ARBA" id="ARBA00005072"/>
    </source>
</evidence>
<dbReference type="InterPro" id="IPR043131">
    <property type="entry name" value="BCAT-like_N"/>
</dbReference>
<dbReference type="PANTHER" id="PTHR42743:SF4">
    <property type="entry name" value="BRANCHED-CHAIN-AMINO-ACID AMINOTRANSFERASE-RELATED"/>
    <property type="match status" value="1"/>
</dbReference>
<comment type="similarity">
    <text evidence="6 15">Belongs to the class-IV pyridoxal-phosphate-dependent aminotransferase family.</text>
</comment>
<dbReference type="InterPro" id="IPR043132">
    <property type="entry name" value="BCAT-like_C"/>
</dbReference>
<keyword evidence="10 16" id="KW-0663">Pyridoxal phosphate</keyword>
<keyword evidence="7 17" id="KW-0032">Aminotransferase</keyword>
<reference evidence="18" key="1">
    <citation type="journal article" date="2011" name="ChemBioChem">
        <title>The discovery of salinosporamide K from the Marine Bacterium "Salinispora pacifica" by genome mining gives insight into pathway evolution.</title>
        <authorList>
            <person name="Eustaquio A.S."/>
            <person name="Nam S.J."/>
            <person name="Penn K."/>
            <person name="Lechner A."/>
            <person name="Wilson M.C."/>
            <person name="Fenical W."/>
            <person name="Jensen P.R."/>
            <person name="Moore B.S."/>
        </authorList>
    </citation>
    <scope>NUCLEOTIDE SEQUENCE</scope>
    <source>
        <strain evidence="18">CNT-133</strain>
    </source>
</reference>
<evidence type="ECO:0000256" key="10">
    <source>
        <dbReference type="ARBA" id="ARBA00022898"/>
    </source>
</evidence>
<dbReference type="GO" id="GO:0052656">
    <property type="term" value="F:L-isoleucine-2-oxoglutarate transaminase activity"/>
    <property type="evidence" value="ECO:0007669"/>
    <property type="project" value="RHEA"/>
</dbReference>
<evidence type="ECO:0000256" key="6">
    <source>
        <dbReference type="ARBA" id="ARBA00009320"/>
    </source>
</evidence>
<name>F1C7R2_SALPI</name>
<evidence type="ECO:0000256" key="7">
    <source>
        <dbReference type="ARBA" id="ARBA00022576"/>
    </source>
</evidence>
<dbReference type="NCBIfam" id="TIGR01122">
    <property type="entry name" value="ilvE_I"/>
    <property type="match status" value="1"/>
</dbReference>
<evidence type="ECO:0000256" key="13">
    <source>
        <dbReference type="ARBA" id="ARBA00048798"/>
    </source>
</evidence>
<evidence type="ECO:0000256" key="16">
    <source>
        <dbReference type="RuleBase" id="RU004516"/>
    </source>
</evidence>
<protein>
    <recommendedName>
        <fullName evidence="17">Branched-chain-amino-acid aminotransferase</fullName>
        <shortName evidence="17">BCAT</shortName>
        <ecNumber evidence="17">2.6.1.42</ecNumber>
    </recommendedName>
</protein>
<dbReference type="GO" id="GO:0009099">
    <property type="term" value="P:L-valine biosynthetic process"/>
    <property type="evidence" value="ECO:0007669"/>
    <property type="project" value="UniProtKB-UniPathway"/>
</dbReference>
<evidence type="ECO:0000256" key="9">
    <source>
        <dbReference type="ARBA" id="ARBA00022679"/>
    </source>
</evidence>
<evidence type="ECO:0000313" key="18">
    <source>
        <dbReference type="EMBL" id="ADZ28484.1"/>
    </source>
</evidence>
<dbReference type="Gene3D" id="3.20.10.10">
    <property type="entry name" value="D-amino Acid Aminotransferase, subunit A, domain 2"/>
    <property type="match status" value="1"/>
</dbReference>
<comment type="pathway">
    <text evidence="4 17">Amino-acid biosynthesis; L-valine biosynthesis; L-valine from pyruvate: step 4/4.</text>
</comment>
<evidence type="ECO:0000256" key="17">
    <source>
        <dbReference type="RuleBase" id="RU364094"/>
    </source>
</evidence>
<keyword evidence="9 17" id="KW-0808">Transferase</keyword>
<dbReference type="InterPro" id="IPR018300">
    <property type="entry name" value="Aminotrans_IV_CS"/>
</dbReference>
<dbReference type="InterPro" id="IPR036038">
    <property type="entry name" value="Aminotransferase-like"/>
</dbReference>
<gene>
    <name evidence="18" type="primary">salW</name>
    <name evidence="17" type="synonym">ilvE</name>
</gene>
<dbReference type="GO" id="GO:0052654">
    <property type="term" value="F:L-leucine-2-oxoglutarate transaminase activity"/>
    <property type="evidence" value="ECO:0007669"/>
    <property type="project" value="RHEA"/>
</dbReference>
<dbReference type="EC" id="2.6.1.42" evidence="17"/>
<evidence type="ECO:0000256" key="8">
    <source>
        <dbReference type="ARBA" id="ARBA00022605"/>
    </source>
</evidence>
<dbReference type="InterPro" id="IPR050571">
    <property type="entry name" value="Class-IV_PLP-Dep_Aminotrnsfr"/>
</dbReference>
<dbReference type="Gene3D" id="3.30.470.10">
    <property type="match status" value="1"/>
</dbReference>
<evidence type="ECO:0000256" key="11">
    <source>
        <dbReference type="ARBA" id="ARBA00023304"/>
    </source>
</evidence>
<dbReference type="PANTHER" id="PTHR42743">
    <property type="entry name" value="AMINO-ACID AMINOTRANSFERASE"/>
    <property type="match status" value="1"/>
</dbReference>
<comment type="catalytic activity">
    <reaction evidence="13 17">
        <text>L-isoleucine + 2-oxoglutarate = (S)-3-methyl-2-oxopentanoate + L-glutamate</text>
        <dbReference type="Rhea" id="RHEA:24801"/>
        <dbReference type="ChEBI" id="CHEBI:16810"/>
        <dbReference type="ChEBI" id="CHEBI:29985"/>
        <dbReference type="ChEBI" id="CHEBI:35146"/>
        <dbReference type="ChEBI" id="CHEBI:58045"/>
        <dbReference type="EC" id="2.6.1.42"/>
    </reaction>
</comment>
<dbReference type="EMBL" id="HQ215062">
    <property type="protein sequence ID" value="ADZ28484.1"/>
    <property type="molecule type" value="Genomic_DNA"/>
</dbReference>
<dbReference type="InterPro" id="IPR005785">
    <property type="entry name" value="B_amino_transI"/>
</dbReference>
<comment type="cofactor">
    <cofactor evidence="1 16">
        <name>pyridoxal 5'-phosphate</name>
        <dbReference type="ChEBI" id="CHEBI:597326"/>
    </cofactor>
</comment>